<dbReference type="OrthoDB" id="9394182at2759"/>
<dbReference type="EMBL" id="VXIV02002196">
    <property type="protein sequence ID" value="KAF6026857.1"/>
    <property type="molecule type" value="Genomic_DNA"/>
</dbReference>
<feature type="compositionally biased region" description="Basic and acidic residues" evidence="1">
    <location>
        <begin position="41"/>
        <end position="62"/>
    </location>
</feature>
<protein>
    <submittedName>
        <fullName evidence="2">Uncharacterized protein</fullName>
    </submittedName>
</protein>
<evidence type="ECO:0000313" key="2">
    <source>
        <dbReference type="EMBL" id="KAF6026857.1"/>
    </source>
</evidence>
<organism evidence="2 3">
    <name type="scientific">Bugula neritina</name>
    <name type="common">Brown bryozoan</name>
    <name type="synonym">Sertularia neritina</name>
    <dbReference type="NCBI Taxonomy" id="10212"/>
    <lineage>
        <taxon>Eukaryota</taxon>
        <taxon>Metazoa</taxon>
        <taxon>Spiralia</taxon>
        <taxon>Lophotrochozoa</taxon>
        <taxon>Bryozoa</taxon>
        <taxon>Gymnolaemata</taxon>
        <taxon>Cheilostomatida</taxon>
        <taxon>Flustrina</taxon>
        <taxon>Buguloidea</taxon>
        <taxon>Bugulidae</taxon>
        <taxon>Bugula</taxon>
    </lineage>
</organism>
<keyword evidence="3" id="KW-1185">Reference proteome</keyword>
<comment type="caution">
    <text evidence="2">The sequence shown here is derived from an EMBL/GenBank/DDBJ whole genome shotgun (WGS) entry which is preliminary data.</text>
</comment>
<dbReference type="Proteomes" id="UP000593567">
    <property type="component" value="Unassembled WGS sequence"/>
</dbReference>
<accession>A0A7J7JLE7</accession>
<feature type="region of interest" description="Disordered" evidence="1">
    <location>
        <begin position="19"/>
        <end position="81"/>
    </location>
</feature>
<sequence>MHKIEQLYESVNFCKNQIAEEKDGATEGEGETTEGETAAGEEEKKNEEEDEKAESADLKPQDETPQPTPPPPEINVDETHPEVKAIVENAIKLAEKQPINLSAEVTVDLVEAAIKKLRRRWL</sequence>
<dbReference type="AlphaFoldDB" id="A0A7J7JLE7"/>
<proteinExistence type="predicted"/>
<evidence type="ECO:0000256" key="1">
    <source>
        <dbReference type="SAM" id="MobiDB-lite"/>
    </source>
</evidence>
<gene>
    <name evidence="2" type="ORF">EB796_014841</name>
</gene>
<reference evidence="2" key="1">
    <citation type="submission" date="2020-06" db="EMBL/GenBank/DDBJ databases">
        <title>Draft genome of Bugula neritina, a colonial animal packing powerful symbionts and potential medicines.</title>
        <authorList>
            <person name="Rayko M."/>
        </authorList>
    </citation>
    <scope>NUCLEOTIDE SEQUENCE [LARGE SCALE GENOMIC DNA]</scope>
    <source>
        <strain evidence="2">Kwan_BN1</strain>
    </source>
</reference>
<name>A0A7J7JLE7_BUGNE</name>
<evidence type="ECO:0000313" key="3">
    <source>
        <dbReference type="Proteomes" id="UP000593567"/>
    </source>
</evidence>